<dbReference type="SUPFAM" id="SSF50978">
    <property type="entry name" value="WD40 repeat-like"/>
    <property type="match status" value="1"/>
</dbReference>
<dbReference type="InterPro" id="IPR015943">
    <property type="entry name" value="WD40/YVTN_repeat-like_dom_sf"/>
</dbReference>
<dbReference type="InterPro" id="IPR019775">
    <property type="entry name" value="WD40_repeat_CS"/>
</dbReference>
<feature type="compositionally biased region" description="Basic and acidic residues" evidence="9">
    <location>
        <begin position="67"/>
        <end position="82"/>
    </location>
</feature>
<dbReference type="InterPro" id="IPR036322">
    <property type="entry name" value="WD40_repeat_dom_sf"/>
</dbReference>
<dbReference type="GO" id="GO:0006364">
    <property type="term" value="P:rRNA processing"/>
    <property type="evidence" value="ECO:0007669"/>
    <property type="project" value="UniProtKB-KW"/>
</dbReference>
<evidence type="ECO:0000256" key="2">
    <source>
        <dbReference type="ARBA" id="ARBA00022552"/>
    </source>
</evidence>
<evidence type="ECO:0000313" key="10">
    <source>
        <dbReference type="EMBL" id="RZF34083.1"/>
    </source>
</evidence>
<sequence length="481" mass="54069">MDSSAEIEKLEKARKKQLIKRKKLAEELERLENVVFGDTSKVIGDKKREKKKKKQKLSSDLGDDSDEKSSDLDNDEKVEQPKKAPVWQDDDDEESIQAALEAQNRANIEHPGAANDAYTSMLKRKFESINGAPKWAEMNRKKIVNSDDSEEEEDDDDKEGNLLQRCGNFIQKSKTLEKEKIQFKLVTSLNVTTETEGPVLKAVEFHPTSSIGLVAGYSGIATLFEVDGKVNAKLQSIQFTKFCIDCAKFSNDGNCFIVGSKFHRYFYYHDLLAGKATRVDVHKETDLTNLKKFEVSPDSKLIAVCGRFGNIFLLSGKTYEWIDTLTMNANVESICFSSDGSHLYSVGGDGHVYVWNVCSRRCVHRFADEGCLKGTSVAISPDHGLLACGSGSGVVNVYNAKEALATSSPTPLKTFMNLTTRVTSLKFNHTSQLLAMASDKSDHSLKLTQIRRDWAEKCKKILYRQQEHRRDTGDYRSRDKR</sequence>
<evidence type="ECO:0000256" key="7">
    <source>
        <dbReference type="PROSITE-ProRule" id="PRU00221"/>
    </source>
</evidence>
<evidence type="ECO:0000256" key="5">
    <source>
        <dbReference type="ARBA" id="ARBA00023242"/>
    </source>
</evidence>
<dbReference type="OrthoDB" id="1935146at2759"/>
<dbReference type="AlphaFoldDB" id="A0A482WKS5"/>
<evidence type="ECO:0000313" key="11">
    <source>
        <dbReference type="Proteomes" id="UP000291343"/>
    </source>
</evidence>
<protein>
    <submittedName>
        <fullName evidence="10">Uncharacterized protein</fullName>
    </submittedName>
</protein>
<keyword evidence="11" id="KW-1185">Reference proteome</keyword>
<dbReference type="STRING" id="195883.A0A482WKS5"/>
<dbReference type="PANTHER" id="PTHR18359">
    <property type="entry name" value="WD-REPEAT PROTEIN-RELATED"/>
    <property type="match status" value="1"/>
</dbReference>
<keyword evidence="5" id="KW-0539">Nucleus</keyword>
<feature type="coiled-coil region" evidence="8">
    <location>
        <begin position="7"/>
        <end position="34"/>
    </location>
</feature>
<dbReference type="EMBL" id="QKKF02032620">
    <property type="protein sequence ID" value="RZF34083.1"/>
    <property type="molecule type" value="Genomic_DNA"/>
</dbReference>
<comment type="caution">
    <text evidence="10">The sequence shown here is derived from an EMBL/GenBank/DDBJ whole genome shotgun (WGS) entry which is preliminary data.</text>
</comment>
<dbReference type="PROSITE" id="PS50082">
    <property type="entry name" value="WD_REPEATS_2"/>
    <property type="match status" value="1"/>
</dbReference>
<dbReference type="SMART" id="SM00320">
    <property type="entry name" value="WD40"/>
    <property type="match status" value="5"/>
</dbReference>
<dbReference type="PROSITE" id="PS00678">
    <property type="entry name" value="WD_REPEATS_1"/>
    <property type="match status" value="1"/>
</dbReference>
<feature type="repeat" description="WD" evidence="7">
    <location>
        <begin position="324"/>
        <end position="365"/>
    </location>
</feature>
<dbReference type="GO" id="GO:0034388">
    <property type="term" value="C:Pwp2p-containing subcomplex of 90S preribosome"/>
    <property type="evidence" value="ECO:0007669"/>
    <property type="project" value="TreeGrafter"/>
</dbReference>
<dbReference type="InterPro" id="IPR045161">
    <property type="entry name" value="Utp18"/>
</dbReference>
<gene>
    <name evidence="10" type="ORF">LSTR_LSTR011653</name>
</gene>
<evidence type="ECO:0000256" key="1">
    <source>
        <dbReference type="ARBA" id="ARBA00004604"/>
    </source>
</evidence>
<comment type="similarity">
    <text evidence="6">Belongs to the WD repeat UTP18 family.</text>
</comment>
<dbReference type="SMR" id="A0A482WKS5"/>
<evidence type="ECO:0000256" key="4">
    <source>
        <dbReference type="ARBA" id="ARBA00022737"/>
    </source>
</evidence>
<dbReference type="Proteomes" id="UP000291343">
    <property type="component" value="Unassembled WGS sequence"/>
</dbReference>
<proteinExistence type="inferred from homology"/>
<dbReference type="InParanoid" id="A0A482WKS5"/>
<reference evidence="10 11" key="1">
    <citation type="journal article" date="2017" name="Gigascience">
        <title>Genome sequence of the small brown planthopper, Laodelphax striatellus.</title>
        <authorList>
            <person name="Zhu J."/>
            <person name="Jiang F."/>
            <person name="Wang X."/>
            <person name="Yang P."/>
            <person name="Bao Y."/>
            <person name="Zhao W."/>
            <person name="Wang W."/>
            <person name="Lu H."/>
            <person name="Wang Q."/>
            <person name="Cui N."/>
            <person name="Li J."/>
            <person name="Chen X."/>
            <person name="Luo L."/>
            <person name="Yu J."/>
            <person name="Kang L."/>
            <person name="Cui F."/>
        </authorList>
    </citation>
    <scope>NUCLEOTIDE SEQUENCE [LARGE SCALE GENOMIC DNA]</scope>
    <source>
        <strain evidence="10">Lst14</strain>
    </source>
</reference>
<accession>A0A482WKS5</accession>
<keyword evidence="8" id="KW-0175">Coiled coil</keyword>
<evidence type="ECO:0000256" key="9">
    <source>
        <dbReference type="SAM" id="MobiDB-lite"/>
    </source>
</evidence>
<keyword evidence="3 7" id="KW-0853">WD repeat</keyword>
<evidence type="ECO:0000256" key="6">
    <source>
        <dbReference type="ARBA" id="ARBA00025767"/>
    </source>
</evidence>
<dbReference type="InterPro" id="IPR001680">
    <property type="entry name" value="WD40_rpt"/>
</dbReference>
<dbReference type="Pfam" id="PF00400">
    <property type="entry name" value="WD40"/>
    <property type="match status" value="2"/>
</dbReference>
<evidence type="ECO:0000256" key="3">
    <source>
        <dbReference type="ARBA" id="ARBA00022574"/>
    </source>
</evidence>
<feature type="region of interest" description="Disordered" evidence="9">
    <location>
        <begin position="42"/>
        <end position="95"/>
    </location>
</feature>
<feature type="region of interest" description="Disordered" evidence="9">
    <location>
        <begin position="140"/>
        <end position="161"/>
    </location>
</feature>
<evidence type="ECO:0000256" key="8">
    <source>
        <dbReference type="SAM" id="Coils"/>
    </source>
</evidence>
<dbReference type="Gene3D" id="2.130.10.10">
    <property type="entry name" value="YVTN repeat-like/Quinoprotein amine dehydrogenase"/>
    <property type="match status" value="1"/>
</dbReference>
<dbReference type="GO" id="GO:0032040">
    <property type="term" value="C:small-subunit processome"/>
    <property type="evidence" value="ECO:0007669"/>
    <property type="project" value="TreeGrafter"/>
</dbReference>
<name>A0A482WKS5_LAOST</name>
<organism evidence="10 11">
    <name type="scientific">Laodelphax striatellus</name>
    <name type="common">Small brown planthopper</name>
    <name type="synonym">Delphax striatella</name>
    <dbReference type="NCBI Taxonomy" id="195883"/>
    <lineage>
        <taxon>Eukaryota</taxon>
        <taxon>Metazoa</taxon>
        <taxon>Ecdysozoa</taxon>
        <taxon>Arthropoda</taxon>
        <taxon>Hexapoda</taxon>
        <taxon>Insecta</taxon>
        <taxon>Pterygota</taxon>
        <taxon>Neoptera</taxon>
        <taxon>Paraneoptera</taxon>
        <taxon>Hemiptera</taxon>
        <taxon>Auchenorrhyncha</taxon>
        <taxon>Fulgoroidea</taxon>
        <taxon>Delphacidae</taxon>
        <taxon>Criomorphinae</taxon>
        <taxon>Laodelphax</taxon>
    </lineage>
</organism>
<keyword evidence="4" id="KW-0677">Repeat</keyword>
<dbReference type="FunCoup" id="A0A482WKS5">
    <property type="interactions" value="1871"/>
</dbReference>
<feature type="compositionally biased region" description="Acidic residues" evidence="9">
    <location>
        <begin position="147"/>
        <end position="158"/>
    </location>
</feature>
<keyword evidence="2" id="KW-0698">rRNA processing</keyword>
<comment type="subcellular location">
    <subcellularLocation>
        <location evidence="1">Nucleus</location>
        <location evidence="1">Nucleolus</location>
    </subcellularLocation>
</comment>
<dbReference type="PANTHER" id="PTHR18359:SF0">
    <property type="entry name" value="U3 SMALL NUCLEOLAR RNA-ASSOCIATED PROTEIN 18 HOMOLOG"/>
    <property type="match status" value="1"/>
</dbReference>